<reference evidence="3 4" key="1">
    <citation type="submission" date="2017-06" db="EMBL/GenBank/DDBJ databases">
        <authorList>
            <person name="Kim H.J."/>
            <person name="Triplett B.A."/>
        </authorList>
    </citation>
    <scope>NUCLEOTIDE SEQUENCE [LARGE SCALE GENOMIC DNA]</scope>
    <source>
        <strain evidence="3">FRACA_ARgP5</strain>
    </source>
</reference>
<organism evidence="3 4">
    <name type="scientific">Frankia canadensis</name>
    <dbReference type="NCBI Taxonomy" id="1836972"/>
    <lineage>
        <taxon>Bacteria</taxon>
        <taxon>Bacillati</taxon>
        <taxon>Actinomycetota</taxon>
        <taxon>Actinomycetes</taxon>
        <taxon>Frankiales</taxon>
        <taxon>Frankiaceae</taxon>
        <taxon>Frankia</taxon>
    </lineage>
</organism>
<accession>A0A2I2KS86</accession>
<proteinExistence type="predicted"/>
<dbReference type="OrthoDB" id="1273722at2"/>
<feature type="compositionally biased region" description="Low complexity" evidence="1">
    <location>
        <begin position="349"/>
        <end position="358"/>
    </location>
</feature>
<dbReference type="NCBIfam" id="TIGR03891">
    <property type="entry name" value="thiopep_ocin"/>
    <property type="match status" value="1"/>
</dbReference>
<sequence length="405" mass="43595">MELADGDMTLRLDLAVPAHATILRGHLAKTVTAMLNRAVPSEDPGWIGRAHEVVAPVVRAGPPAPNKMAAVLISRVNADGHRPGDPNARWISARVHTHPTAMDDVIANQLLDLQVRLDAAPLWMVRYRNPEQTDHLRIRVAAREPSHAARATALGEWAAMLATSGTAGQVAFDTYYPEAGRYGSGAALEAAEAVFCADTAAAVIALRQPPAVLHPDTVMALSMLDIAEAFLGGMHSAADYLTAHVVTKPQTIDHSVVGATLRLALEGVPRDLPHLPVDLAEAWAARAKALIAYRSALPGQMDTAMVAGSLLHGHSQPPRRPAQPSRRPARRRRRRQGRPHPPHRPPPRGTSTSTSTSTDVDIAQAVARRRRRRSPRTTQTNLGTIFRPASLSSFMAVLPPRLSAL</sequence>
<evidence type="ECO:0000313" key="4">
    <source>
        <dbReference type="Proteomes" id="UP000234331"/>
    </source>
</evidence>
<evidence type="ECO:0000313" key="3">
    <source>
        <dbReference type="EMBL" id="SNQ48531.1"/>
    </source>
</evidence>
<dbReference type="Pfam" id="PF14028">
    <property type="entry name" value="Lant_dehydr_C"/>
    <property type="match status" value="1"/>
</dbReference>
<gene>
    <name evidence="3" type="ORF">FRACA_2560006</name>
</gene>
<feature type="domain" description="Thiopeptide-type bacteriocin biosynthesis" evidence="2">
    <location>
        <begin position="90"/>
        <end position="241"/>
    </location>
</feature>
<dbReference type="Proteomes" id="UP000234331">
    <property type="component" value="Unassembled WGS sequence"/>
</dbReference>
<dbReference type="AlphaFoldDB" id="A0A2I2KS86"/>
<protein>
    <recommendedName>
        <fullName evidence="2">Thiopeptide-type bacteriocin biosynthesis domain-containing protein</fullName>
    </recommendedName>
</protein>
<feature type="region of interest" description="Disordered" evidence="1">
    <location>
        <begin position="311"/>
        <end position="360"/>
    </location>
</feature>
<dbReference type="InterPro" id="IPR023809">
    <property type="entry name" value="Thiopep_bacteriocin_synth_dom"/>
</dbReference>
<feature type="compositionally biased region" description="Basic residues" evidence="1">
    <location>
        <begin position="327"/>
        <end position="346"/>
    </location>
</feature>
<keyword evidence="4" id="KW-1185">Reference proteome</keyword>
<evidence type="ECO:0000259" key="2">
    <source>
        <dbReference type="Pfam" id="PF14028"/>
    </source>
</evidence>
<dbReference type="EMBL" id="FZMO01000175">
    <property type="protein sequence ID" value="SNQ48531.1"/>
    <property type="molecule type" value="Genomic_DNA"/>
</dbReference>
<evidence type="ECO:0000256" key="1">
    <source>
        <dbReference type="SAM" id="MobiDB-lite"/>
    </source>
</evidence>
<name>A0A2I2KS86_9ACTN</name>